<keyword evidence="5" id="KW-1185">Reference proteome</keyword>
<dbReference type="RefSeq" id="WP_338002372.1">
    <property type="nucleotide sequence ID" value="NZ_JAOPKA010000001.1"/>
</dbReference>
<evidence type="ECO:0000313" key="3">
    <source>
        <dbReference type="EMBL" id="MCU4740265.1"/>
    </source>
</evidence>
<feature type="compositionally biased region" description="Basic and acidic residues" evidence="1">
    <location>
        <begin position="43"/>
        <end position="56"/>
    </location>
</feature>
<accession>A0AAP2YVT8</accession>
<sequence length="68" mass="7708">MERECAEPDCDRPIAVELHIPWADNRFVCAAHARVLGRRDGVVADPLPDEREHLLERGQSGDSEQSRE</sequence>
<dbReference type="EMBL" id="JAOPKB010000001">
    <property type="protein sequence ID" value="MCU4971603.1"/>
    <property type="molecule type" value="Genomic_DNA"/>
</dbReference>
<name>A0AAP2YVT8_9EURY</name>
<evidence type="ECO:0000313" key="5">
    <source>
        <dbReference type="Proteomes" id="UP001320972"/>
    </source>
</evidence>
<proteinExistence type="predicted"/>
<evidence type="ECO:0000313" key="4">
    <source>
        <dbReference type="EMBL" id="MCU4971603.1"/>
    </source>
</evidence>
<evidence type="ECO:0000313" key="6">
    <source>
        <dbReference type="Proteomes" id="UP001321018"/>
    </source>
</evidence>
<dbReference type="EMBL" id="JAOPKA010000001">
    <property type="protein sequence ID" value="MCU4740265.1"/>
    <property type="molecule type" value="Genomic_DNA"/>
</dbReference>
<feature type="domain" description="DUF8014" evidence="2">
    <location>
        <begin position="3"/>
        <end position="53"/>
    </location>
</feature>
<dbReference type="Pfam" id="PF26046">
    <property type="entry name" value="DUF8014"/>
    <property type="match status" value="1"/>
</dbReference>
<evidence type="ECO:0000256" key="1">
    <source>
        <dbReference type="SAM" id="MobiDB-lite"/>
    </source>
</evidence>
<dbReference type="Proteomes" id="UP001320972">
    <property type="component" value="Unassembled WGS sequence"/>
</dbReference>
<reference evidence="3 5" key="1">
    <citation type="submission" date="2022-09" db="EMBL/GenBank/DDBJ databases">
        <title>Enrichment on poylsaccharides allowed isolation of novel metabolic and taxonomic groups of Haloarchaea.</title>
        <authorList>
            <person name="Sorokin D.Y."/>
            <person name="Elcheninov A.G."/>
            <person name="Khizhniak T.V."/>
            <person name="Kolganova T.V."/>
            <person name="Kublanov I.V."/>
        </authorList>
    </citation>
    <scope>NUCLEOTIDE SEQUENCE</scope>
    <source>
        <strain evidence="4 5">AArc-m2/3/4</strain>
        <strain evidence="3">AArc-xg1-1</strain>
    </source>
</reference>
<comment type="caution">
    <text evidence="3">The sequence shown here is derived from an EMBL/GenBank/DDBJ whole genome shotgun (WGS) entry which is preliminary data.</text>
</comment>
<evidence type="ECO:0000259" key="2">
    <source>
        <dbReference type="Pfam" id="PF26046"/>
    </source>
</evidence>
<dbReference type="Proteomes" id="UP001321018">
    <property type="component" value="Unassembled WGS sequence"/>
</dbReference>
<gene>
    <name evidence="4" type="ORF">OB955_02460</name>
    <name evidence="3" type="ORF">OB960_02490</name>
</gene>
<organism evidence="3 6">
    <name type="scientific">Natronoglomus mannanivorans</name>
    <dbReference type="NCBI Taxonomy" id="2979990"/>
    <lineage>
        <taxon>Archaea</taxon>
        <taxon>Methanobacteriati</taxon>
        <taxon>Methanobacteriota</taxon>
        <taxon>Stenosarchaea group</taxon>
        <taxon>Halobacteria</taxon>
        <taxon>Halobacteriales</taxon>
        <taxon>Natrialbaceae</taxon>
        <taxon>Natronoglomus</taxon>
    </lineage>
</organism>
<dbReference type="AlphaFoldDB" id="A0AAP2YVT8"/>
<dbReference type="InterPro" id="IPR058327">
    <property type="entry name" value="DUF8014"/>
</dbReference>
<protein>
    <recommendedName>
        <fullName evidence="2">DUF8014 domain-containing protein</fullName>
    </recommendedName>
</protein>
<feature type="region of interest" description="Disordered" evidence="1">
    <location>
        <begin position="43"/>
        <end position="68"/>
    </location>
</feature>